<evidence type="ECO:0000256" key="1">
    <source>
        <dbReference type="SAM" id="MobiDB-lite"/>
    </source>
</evidence>
<reference evidence="2" key="1">
    <citation type="journal article" date="2022" name="bioRxiv">
        <title>Sequencing and chromosome-scale assembly of the giantPleurodeles waltlgenome.</title>
        <authorList>
            <person name="Brown T."/>
            <person name="Elewa A."/>
            <person name="Iarovenko S."/>
            <person name="Subramanian E."/>
            <person name="Araus A.J."/>
            <person name="Petzold A."/>
            <person name="Susuki M."/>
            <person name="Suzuki K.-i.T."/>
            <person name="Hayashi T."/>
            <person name="Toyoda A."/>
            <person name="Oliveira C."/>
            <person name="Osipova E."/>
            <person name="Leigh N.D."/>
            <person name="Simon A."/>
            <person name="Yun M.H."/>
        </authorList>
    </citation>
    <scope>NUCLEOTIDE SEQUENCE</scope>
    <source>
        <strain evidence="2">20211129_DDA</strain>
        <tissue evidence="2">Liver</tissue>
    </source>
</reference>
<sequence length="198" mass="21322">MEDQIVAVEDDMDTLKEQNATRDGQLTDVMCFLFSCPPRGGVLLGDLSGSPATQCRFSRCPRRLWVPWVRGAASRTSHRAPPVRVILFRAGHLPVQALPPSRAAARFCPPRWETDGQDRLGSPGRTRPPAGGLQPHPRPQLLAAGKAADPLRRRRTKLALPRDPGLGRGLGRAQAPSPDQPPTPSLNSPGGGTLLSKS</sequence>
<proteinExistence type="predicted"/>
<dbReference type="AlphaFoldDB" id="A0AAV7QLU2"/>
<feature type="region of interest" description="Disordered" evidence="1">
    <location>
        <begin position="107"/>
        <end position="198"/>
    </location>
</feature>
<feature type="compositionally biased region" description="Gly residues" evidence="1">
    <location>
        <begin position="189"/>
        <end position="198"/>
    </location>
</feature>
<dbReference type="EMBL" id="JANPWB010000010">
    <property type="protein sequence ID" value="KAJ1141522.1"/>
    <property type="molecule type" value="Genomic_DNA"/>
</dbReference>
<evidence type="ECO:0000313" key="2">
    <source>
        <dbReference type="EMBL" id="KAJ1141522.1"/>
    </source>
</evidence>
<gene>
    <name evidence="2" type="ORF">NDU88_007852</name>
</gene>
<evidence type="ECO:0000313" key="3">
    <source>
        <dbReference type="Proteomes" id="UP001066276"/>
    </source>
</evidence>
<name>A0AAV7QLU2_PLEWA</name>
<keyword evidence="3" id="KW-1185">Reference proteome</keyword>
<protein>
    <submittedName>
        <fullName evidence="2">Uncharacterized protein</fullName>
    </submittedName>
</protein>
<accession>A0AAV7QLU2</accession>
<comment type="caution">
    <text evidence="2">The sequence shown here is derived from an EMBL/GenBank/DDBJ whole genome shotgun (WGS) entry which is preliminary data.</text>
</comment>
<organism evidence="2 3">
    <name type="scientific">Pleurodeles waltl</name>
    <name type="common">Iberian ribbed newt</name>
    <dbReference type="NCBI Taxonomy" id="8319"/>
    <lineage>
        <taxon>Eukaryota</taxon>
        <taxon>Metazoa</taxon>
        <taxon>Chordata</taxon>
        <taxon>Craniata</taxon>
        <taxon>Vertebrata</taxon>
        <taxon>Euteleostomi</taxon>
        <taxon>Amphibia</taxon>
        <taxon>Batrachia</taxon>
        <taxon>Caudata</taxon>
        <taxon>Salamandroidea</taxon>
        <taxon>Salamandridae</taxon>
        <taxon>Pleurodelinae</taxon>
        <taxon>Pleurodeles</taxon>
    </lineage>
</organism>
<dbReference type="Proteomes" id="UP001066276">
    <property type="component" value="Chromosome 6"/>
</dbReference>